<organism evidence="5 6">
    <name type="scientific">Propionigenium maris DSM 9537</name>
    <dbReference type="NCBI Taxonomy" id="1123000"/>
    <lineage>
        <taxon>Bacteria</taxon>
        <taxon>Fusobacteriati</taxon>
        <taxon>Fusobacteriota</taxon>
        <taxon>Fusobacteriia</taxon>
        <taxon>Fusobacteriales</taxon>
        <taxon>Fusobacteriaceae</taxon>
        <taxon>Propionigenium</taxon>
    </lineage>
</organism>
<gene>
    <name evidence="5" type="ORF">PM10SUCC1_14250</name>
</gene>
<dbReference type="PANTHER" id="PTHR35798">
    <property type="entry name" value="CELL DIVISION PROTEIN SEPF"/>
    <property type="match status" value="1"/>
</dbReference>
<dbReference type="Proteomes" id="UP001144471">
    <property type="component" value="Unassembled WGS sequence"/>
</dbReference>
<dbReference type="GO" id="GO:0000917">
    <property type="term" value="P:division septum assembly"/>
    <property type="evidence" value="ECO:0007669"/>
    <property type="project" value="UniProtKB-KW"/>
</dbReference>
<evidence type="ECO:0000256" key="4">
    <source>
        <dbReference type="ARBA" id="ARBA00044936"/>
    </source>
</evidence>
<dbReference type="EMBL" id="BSDY01000005">
    <property type="protein sequence ID" value="GLI55911.1"/>
    <property type="molecule type" value="Genomic_DNA"/>
</dbReference>
<keyword evidence="1 5" id="KW-0132">Cell division</keyword>
<sequence>MDFDIVFLKPEKFEDTRKIVEHIKKDRIVHINISKMDTKDRQRTLDFVSGAAYIQDARLIQPGDAVFCTVPSGKDYFQEGSVAAEDNDLIDLRYDEEEEIKPHY</sequence>
<keyword evidence="3" id="KW-0131">Cell cycle</keyword>
<dbReference type="Pfam" id="PF04472">
    <property type="entry name" value="SepF"/>
    <property type="match status" value="1"/>
</dbReference>
<dbReference type="InterPro" id="IPR023052">
    <property type="entry name" value="Cell_div_SepF"/>
</dbReference>
<dbReference type="InterPro" id="IPR038594">
    <property type="entry name" value="SepF-like_sf"/>
</dbReference>
<evidence type="ECO:0000256" key="3">
    <source>
        <dbReference type="ARBA" id="ARBA00023306"/>
    </source>
</evidence>
<dbReference type="Gene3D" id="3.30.110.150">
    <property type="entry name" value="SepF-like protein"/>
    <property type="match status" value="1"/>
</dbReference>
<evidence type="ECO:0000313" key="6">
    <source>
        <dbReference type="Proteomes" id="UP001144471"/>
    </source>
</evidence>
<protein>
    <submittedName>
        <fullName evidence="5">Cell division protein SepF</fullName>
    </submittedName>
</protein>
<keyword evidence="6" id="KW-1185">Reference proteome</keyword>
<evidence type="ECO:0000256" key="2">
    <source>
        <dbReference type="ARBA" id="ARBA00023210"/>
    </source>
</evidence>
<comment type="function">
    <text evidence="4">Cell division protein that is part of the divisome complex and is recruited early to the Z-ring. Probably stimulates Z-ring formation, perhaps through the cross-linking of FtsZ protofilaments. Its function overlaps with FtsA.</text>
</comment>
<dbReference type="RefSeq" id="WP_281834717.1">
    <property type="nucleotide sequence ID" value="NZ_BSDY01000005.1"/>
</dbReference>
<keyword evidence="2" id="KW-0717">Septation</keyword>
<dbReference type="AlphaFoldDB" id="A0A9W6GLG7"/>
<reference evidence="5" key="1">
    <citation type="submission" date="2022-12" db="EMBL/GenBank/DDBJ databases">
        <title>Reference genome sequencing for broad-spectrum identification of bacterial and archaeal isolates by mass spectrometry.</title>
        <authorList>
            <person name="Sekiguchi Y."/>
            <person name="Tourlousse D.M."/>
        </authorList>
    </citation>
    <scope>NUCLEOTIDE SEQUENCE</scope>
    <source>
        <strain evidence="5">10succ1</strain>
    </source>
</reference>
<accession>A0A9W6GLG7</accession>
<proteinExistence type="predicted"/>
<evidence type="ECO:0000313" key="5">
    <source>
        <dbReference type="EMBL" id="GLI55911.1"/>
    </source>
</evidence>
<name>A0A9W6GLG7_9FUSO</name>
<evidence type="ECO:0000256" key="1">
    <source>
        <dbReference type="ARBA" id="ARBA00022618"/>
    </source>
</evidence>
<comment type="caution">
    <text evidence="5">The sequence shown here is derived from an EMBL/GenBank/DDBJ whole genome shotgun (WGS) entry which is preliminary data.</text>
</comment>
<dbReference type="InterPro" id="IPR007561">
    <property type="entry name" value="Cell_div_SepF/SepF-rel"/>
</dbReference>
<dbReference type="PANTHER" id="PTHR35798:SF1">
    <property type="entry name" value="CELL DIVISION PROTEIN SEPF"/>
    <property type="match status" value="1"/>
</dbReference>